<accession>A0A913ZND2</accession>
<evidence type="ECO:0000256" key="3">
    <source>
        <dbReference type="ARBA" id="ARBA00022525"/>
    </source>
</evidence>
<dbReference type="OMA" id="EQANTCA"/>
<keyword evidence="4" id="KW-0732">Signal</keyword>
<keyword evidence="5" id="KW-1015">Disulfide bond</keyword>
<comment type="similarity">
    <text evidence="2">Belongs to the NPC2 family.</text>
</comment>
<dbReference type="InterPro" id="IPR033916">
    <property type="entry name" value="ML_Npc2-like"/>
</dbReference>
<feature type="domain" description="MD-2-related lipid-recognition" evidence="6">
    <location>
        <begin position="78"/>
        <end position="203"/>
    </location>
</feature>
<evidence type="ECO:0000313" key="8">
    <source>
        <dbReference type="Proteomes" id="UP000887568"/>
    </source>
</evidence>
<dbReference type="Proteomes" id="UP000887568">
    <property type="component" value="Unplaced"/>
</dbReference>
<dbReference type="PANTHER" id="PTHR11306">
    <property type="entry name" value="NIEMANN PICK TYPE C2 PROTEIN NPC2-RELATED"/>
    <property type="match status" value="1"/>
</dbReference>
<dbReference type="FunFam" id="2.60.40.770:FF:000001">
    <property type="entry name" value="NPC intracellular cholesterol transporter 2"/>
    <property type="match status" value="1"/>
</dbReference>
<dbReference type="GeneID" id="119725527"/>
<dbReference type="GO" id="GO:0032934">
    <property type="term" value="F:sterol binding"/>
    <property type="evidence" value="ECO:0007669"/>
    <property type="project" value="InterPro"/>
</dbReference>
<dbReference type="Pfam" id="PF02221">
    <property type="entry name" value="E1_DerP2_DerF2"/>
    <property type="match status" value="1"/>
</dbReference>
<evidence type="ECO:0000313" key="7">
    <source>
        <dbReference type="EnsemblMetazoa" id="XP_038052879.1"/>
    </source>
</evidence>
<dbReference type="SMART" id="SM00737">
    <property type="entry name" value="ML"/>
    <property type="match status" value="1"/>
</dbReference>
<dbReference type="InterPro" id="IPR003172">
    <property type="entry name" value="ML_dom"/>
</dbReference>
<evidence type="ECO:0000256" key="4">
    <source>
        <dbReference type="ARBA" id="ARBA00022729"/>
    </source>
</evidence>
<comment type="subcellular location">
    <subcellularLocation>
        <location evidence="1">Secreted</location>
    </subcellularLocation>
</comment>
<dbReference type="Gene3D" id="2.60.40.770">
    <property type="match status" value="1"/>
</dbReference>
<sequence length="206" mass="22897">MSSNSLRHLTRLVIWPSLIVGFQWQYTPQKKNCPNYFVEETKSVARRNMSSSTMFKLFLLSAVLSFYLSSGQKVNPLPCKGVTQDATVSEVDIMPCPKFPCQFKRGTNVSVAITFTLNAGATTASKATTVVHGIIGKVDRPYPTAFTDACKTTGIHCPLAPGVKNVYKAQLFVKPEYPPVNLYVKWELQDQTMADIFCFEIPAMVV</sequence>
<evidence type="ECO:0000256" key="2">
    <source>
        <dbReference type="ARBA" id="ARBA00006370"/>
    </source>
</evidence>
<evidence type="ECO:0000259" key="6">
    <source>
        <dbReference type="SMART" id="SM00737"/>
    </source>
</evidence>
<organism evidence="7 8">
    <name type="scientific">Patiria miniata</name>
    <name type="common">Bat star</name>
    <name type="synonym">Asterina miniata</name>
    <dbReference type="NCBI Taxonomy" id="46514"/>
    <lineage>
        <taxon>Eukaryota</taxon>
        <taxon>Metazoa</taxon>
        <taxon>Echinodermata</taxon>
        <taxon>Eleutherozoa</taxon>
        <taxon>Asterozoa</taxon>
        <taxon>Asteroidea</taxon>
        <taxon>Valvatacea</taxon>
        <taxon>Valvatida</taxon>
        <taxon>Asterinidae</taxon>
        <taxon>Patiria</taxon>
    </lineage>
</organism>
<name>A0A913ZND2_PATMI</name>
<dbReference type="SUPFAM" id="SSF81296">
    <property type="entry name" value="E set domains"/>
    <property type="match status" value="1"/>
</dbReference>
<evidence type="ECO:0000256" key="1">
    <source>
        <dbReference type="ARBA" id="ARBA00004613"/>
    </source>
</evidence>
<dbReference type="InterPro" id="IPR039670">
    <property type="entry name" value="NPC2-like"/>
</dbReference>
<dbReference type="AlphaFoldDB" id="A0A913ZND2"/>
<keyword evidence="3" id="KW-0964">Secreted</keyword>
<dbReference type="InterPro" id="IPR014756">
    <property type="entry name" value="Ig_E-set"/>
</dbReference>
<evidence type="ECO:0000256" key="5">
    <source>
        <dbReference type="ARBA" id="ARBA00023157"/>
    </source>
</evidence>
<dbReference type="CDD" id="cd00916">
    <property type="entry name" value="Npc2_like"/>
    <property type="match status" value="1"/>
</dbReference>
<keyword evidence="8" id="KW-1185">Reference proteome</keyword>
<dbReference type="GO" id="GO:0032367">
    <property type="term" value="P:intracellular cholesterol transport"/>
    <property type="evidence" value="ECO:0007669"/>
    <property type="project" value="InterPro"/>
</dbReference>
<protein>
    <recommendedName>
        <fullName evidence="6">MD-2-related lipid-recognition domain-containing protein</fullName>
    </recommendedName>
</protein>
<dbReference type="RefSeq" id="XP_038052879.1">
    <property type="nucleotide sequence ID" value="XM_038196951.1"/>
</dbReference>
<dbReference type="OrthoDB" id="4937502at2759"/>
<dbReference type="GO" id="GO:0005576">
    <property type="term" value="C:extracellular region"/>
    <property type="evidence" value="ECO:0007669"/>
    <property type="project" value="UniProtKB-SubCell"/>
</dbReference>
<reference evidence="7" key="1">
    <citation type="submission" date="2022-11" db="UniProtKB">
        <authorList>
            <consortium name="EnsemblMetazoa"/>
        </authorList>
    </citation>
    <scope>IDENTIFICATION</scope>
</reference>
<dbReference type="PANTHER" id="PTHR11306:SF68">
    <property type="entry name" value="NPC INTRACELLULAR CHOLESTEROL TRANSPORTER 2"/>
    <property type="match status" value="1"/>
</dbReference>
<proteinExistence type="inferred from homology"/>
<dbReference type="EnsemblMetazoa" id="XM_038196951.1">
    <property type="protein sequence ID" value="XP_038052879.1"/>
    <property type="gene ID" value="LOC119725527"/>
</dbReference>